<evidence type="ECO:0000313" key="3">
    <source>
        <dbReference type="Proteomes" id="UP000230707"/>
    </source>
</evidence>
<keyword evidence="1" id="KW-0472">Membrane</keyword>
<evidence type="ECO:0000313" key="2">
    <source>
        <dbReference type="EMBL" id="PIR08532.1"/>
    </source>
</evidence>
<keyword evidence="1" id="KW-1133">Transmembrane helix</keyword>
<name>A0A2H0NI13_9BACT</name>
<gene>
    <name evidence="2" type="ORF">COV53_02495</name>
</gene>
<feature type="transmembrane region" description="Helical" evidence="1">
    <location>
        <begin position="84"/>
        <end position="103"/>
    </location>
</feature>
<dbReference type="InterPro" id="IPR051533">
    <property type="entry name" value="WaaL-like"/>
</dbReference>
<sequence length="129" mass="15206">MIKRPLLGWGWANVDYAFKEVPYPMFYQHDIYLDKAHSSILEVFATTGIIGLSIYLCIIIYVLRRLFLLAFQTDRSQQLWYKTILLVFLLFLFHSQTNVISIAEELYFWFVIGVLANENINSKHAPLRK</sequence>
<comment type="caution">
    <text evidence="2">The sequence shown here is derived from an EMBL/GenBank/DDBJ whole genome shotgun (WGS) entry which is preliminary data.</text>
</comment>
<keyword evidence="1" id="KW-0812">Transmembrane</keyword>
<evidence type="ECO:0000256" key="1">
    <source>
        <dbReference type="SAM" id="Phobius"/>
    </source>
</evidence>
<organism evidence="2 3">
    <name type="scientific">Candidatus Gottesmanbacteria bacterium CG11_big_fil_rev_8_21_14_0_20_37_11</name>
    <dbReference type="NCBI Taxonomy" id="1974575"/>
    <lineage>
        <taxon>Bacteria</taxon>
        <taxon>Candidatus Gottesmaniibacteriota</taxon>
    </lineage>
</organism>
<evidence type="ECO:0008006" key="4">
    <source>
        <dbReference type="Google" id="ProtNLM"/>
    </source>
</evidence>
<protein>
    <recommendedName>
        <fullName evidence="4">O-antigen ligase domain-containing protein</fullName>
    </recommendedName>
</protein>
<dbReference type="Proteomes" id="UP000230707">
    <property type="component" value="Unassembled WGS sequence"/>
</dbReference>
<proteinExistence type="predicted"/>
<feature type="transmembrane region" description="Helical" evidence="1">
    <location>
        <begin position="43"/>
        <end position="63"/>
    </location>
</feature>
<reference evidence="2 3" key="1">
    <citation type="submission" date="2017-09" db="EMBL/GenBank/DDBJ databases">
        <title>Depth-based differentiation of microbial function through sediment-hosted aquifers and enrichment of novel symbionts in the deep terrestrial subsurface.</title>
        <authorList>
            <person name="Probst A.J."/>
            <person name="Ladd B."/>
            <person name="Jarett J.K."/>
            <person name="Geller-Mcgrath D.E."/>
            <person name="Sieber C.M."/>
            <person name="Emerson J.B."/>
            <person name="Anantharaman K."/>
            <person name="Thomas B.C."/>
            <person name="Malmstrom R."/>
            <person name="Stieglmeier M."/>
            <person name="Klingl A."/>
            <person name="Woyke T."/>
            <person name="Ryan C.M."/>
            <person name="Banfield J.F."/>
        </authorList>
    </citation>
    <scope>NUCLEOTIDE SEQUENCE [LARGE SCALE GENOMIC DNA]</scope>
    <source>
        <strain evidence="2">CG11_big_fil_rev_8_21_14_0_20_37_11</strain>
    </source>
</reference>
<dbReference type="PANTHER" id="PTHR37422">
    <property type="entry name" value="TEICHURONIC ACID BIOSYNTHESIS PROTEIN TUAE"/>
    <property type="match status" value="1"/>
</dbReference>
<dbReference type="PANTHER" id="PTHR37422:SF13">
    <property type="entry name" value="LIPOPOLYSACCHARIDE BIOSYNTHESIS PROTEIN PA4999-RELATED"/>
    <property type="match status" value="1"/>
</dbReference>
<accession>A0A2H0NI13</accession>
<dbReference type="AlphaFoldDB" id="A0A2H0NI13"/>
<dbReference type="EMBL" id="PCWS01000058">
    <property type="protein sequence ID" value="PIR08532.1"/>
    <property type="molecule type" value="Genomic_DNA"/>
</dbReference>